<gene>
    <name evidence="1" type="ORF">TNCT_433551</name>
</gene>
<sequence length="79" mass="8517">MLPIGPFGIVVPIYCLQASQFGPVSKDRSVPQPSPIVSSQRTAINHVVPAAPIAASAFLLLLVHHRRRVPSCSYVLSTR</sequence>
<name>A0A8X6LGC7_TRICU</name>
<proteinExistence type="predicted"/>
<dbReference type="EMBL" id="BMAO01035988">
    <property type="protein sequence ID" value="GFR07392.1"/>
    <property type="molecule type" value="Genomic_DNA"/>
</dbReference>
<dbReference type="Proteomes" id="UP000887116">
    <property type="component" value="Unassembled WGS sequence"/>
</dbReference>
<evidence type="ECO:0000313" key="1">
    <source>
        <dbReference type="EMBL" id="GFR07392.1"/>
    </source>
</evidence>
<accession>A0A8X6LGC7</accession>
<protein>
    <submittedName>
        <fullName evidence="1">Uncharacterized protein</fullName>
    </submittedName>
</protein>
<organism evidence="1 2">
    <name type="scientific">Trichonephila clavata</name>
    <name type="common">Joro spider</name>
    <name type="synonym">Nephila clavata</name>
    <dbReference type="NCBI Taxonomy" id="2740835"/>
    <lineage>
        <taxon>Eukaryota</taxon>
        <taxon>Metazoa</taxon>
        <taxon>Ecdysozoa</taxon>
        <taxon>Arthropoda</taxon>
        <taxon>Chelicerata</taxon>
        <taxon>Arachnida</taxon>
        <taxon>Araneae</taxon>
        <taxon>Araneomorphae</taxon>
        <taxon>Entelegynae</taxon>
        <taxon>Araneoidea</taxon>
        <taxon>Nephilidae</taxon>
        <taxon>Trichonephila</taxon>
    </lineage>
</organism>
<reference evidence="1" key="1">
    <citation type="submission" date="2020-07" db="EMBL/GenBank/DDBJ databases">
        <title>Multicomponent nature underlies the extraordinary mechanical properties of spider dragline silk.</title>
        <authorList>
            <person name="Kono N."/>
            <person name="Nakamura H."/>
            <person name="Mori M."/>
            <person name="Yoshida Y."/>
            <person name="Ohtoshi R."/>
            <person name="Malay A.D."/>
            <person name="Moran D.A.P."/>
            <person name="Tomita M."/>
            <person name="Numata K."/>
            <person name="Arakawa K."/>
        </authorList>
    </citation>
    <scope>NUCLEOTIDE SEQUENCE</scope>
</reference>
<dbReference type="AlphaFoldDB" id="A0A8X6LGC7"/>
<evidence type="ECO:0000313" key="2">
    <source>
        <dbReference type="Proteomes" id="UP000887116"/>
    </source>
</evidence>
<comment type="caution">
    <text evidence="1">The sequence shown here is derived from an EMBL/GenBank/DDBJ whole genome shotgun (WGS) entry which is preliminary data.</text>
</comment>
<keyword evidence="2" id="KW-1185">Reference proteome</keyword>